<dbReference type="WBParaSite" id="PDA_v2.g7712.t1">
    <property type="protein sequence ID" value="PDA_v2.g7712.t1"/>
    <property type="gene ID" value="PDA_v2.g7712"/>
</dbReference>
<evidence type="ECO:0000256" key="1">
    <source>
        <dbReference type="SAM" id="MobiDB-lite"/>
    </source>
</evidence>
<evidence type="ECO:0000313" key="2">
    <source>
        <dbReference type="Proteomes" id="UP000887578"/>
    </source>
</evidence>
<feature type="region of interest" description="Disordered" evidence="1">
    <location>
        <begin position="415"/>
        <end position="435"/>
    </location>
</feature>
<name>A0A914R011_9BILA</name>
<feature type="compositionally biased region" description="Acidic residues" evidence="1">
    <location>
        <begin position="417"/>
        <end position="435"/>
    </location>
</feature>
<proteinExistence type="predicted"/>
<keyword evidence="2" id="KW-1185">Reference proteome</keyword>
<reference evidence="3" key="1">
    <citation type="submission" date="2022-11" db="UniProtKB">
        <authorList>
            <consortium name="WormBaseParasite"/>
        </authorList>
    </citation>
    <scope>IDENTIFICATION</scope>
</reference>
<dbReference type="AlphaFoldDB" id="A0A914R011"/>
<organism evidence="2 3">
    <name type="scientific">Panagrolaimus davidi</name>
    <dbReference type="NCBI Taxonomy" id="227884"/>
    <lineage>
        <taxon>Eukaryota</taxon>
        <taxon>Metazoa</taxon>
        <taxon>Ecdysozoa</taxon>
        <taxon>Nematoda</taxon>
        <taxon>Chromadorea</taxon>
        <taxon>Rhabditida</taxon>
        <taxon>Tylenchina</taxon>
        <taxon>Panagrolaimomorpha</taxon>
        <taxon>Panagrolaimoidea</taxon>
        <taxon>Panagrolaimidae</taxon>
        <taxon>Panagrolaimus</taxon>
    </lineage>
</organism>
<accession>A0A914R011</accession>
<dbReference type="Proteomes" id="UP000887578">
    <property type="component" value="Unplaced"/>
</dbReference>
<evidence type="ECO:0000313" key="3">
    <source>
        <dbReference type="WBParaSite" id="PDA_v2.g7712.t1"/>
    </source>
</evidence>
<sequence>MQSTPVQHIQSRSPATPSGFNYELFNESNSIEFTETPRRQIIPARSRGEPTAKRARVESTNYAELIKDRFMILQEDSLEVKIVDVTDKDSFANCELTIIQRAKLEVGDLVNFINVYDDPVVGTVVFVGTKNECDEHLKKFENSPPATEEQNLIENNRIEDLIGKVDVMVNRLEEVATKVDDMAVNVASLTQRVIVLEGKKSGQAPKPKPPTSLLQTIYRGVATVISSIPNHTNYLLQQTLQFQSQSSPIFINEVDIRSQLYLNRHFFLSNYNKPNDAGLALLYLLVDPELANNVFLPQIFYDIGPSARSGTSKTALSYKATYTWYQSLDLVLTNIFIHKHRHLFIAKARNFVNQNVNTRTKYPNRYRKHFKNLIMASPIISAEAATVANFLEEKERIRGTNEAEAVITWANSMGIEEREDSDADAEAGYENEEDL</sequence>
<protein>
    <submittedName>
        <fullName evidence="3">Uncharacterized protein</fullName>
    </submittedName>
</protein>